<keyword evidence="3" id="KW-1185">Reference proteome</keyword>
<reference evidence="2 3" key="1">
    <citation type="submission" date="2016-10" db="EMBL/GenBank/DDBJ databases">
        <authorList>
            <person name="de Groot N.N."/>
        </authorList>
    </citation>
    <scope>NUCLEOTIDE SEQUENCE [LARGE SCALE GENOMIC DNA]</scope>
    <source>
        <strain evidence="2 3">DSM 26915</strain>
    </source>
</reference>
<feature type="region of interest" description="Disordered" evidence="1">
    <location>
        <begin position="131"/>
        <end position="157"/>
    </location>
</feature>
<dbReference type="RefSeq" id="WP_234994814.1">
    <property type="nucleotide sequence ID" value="NZ_FNUZ01000007.1"/>
</dbReference>
<sequence length="228" mass="24626">MARVLLILTVLCTGAAVLIGGAQPFGRVLMSVGLHGVAAQVFQDPYWRGVAQYRAGDMDSAAASFREARAFFNLGNAEVHRGNHAAALEAFDIDRMRGHADASTNFDLVSAYYAGLAVDADAPLSWVTTRDKDGPEVRGPVAQGSARAAGQGTDTTNAGTLFGLPELTTWAETSGVRRVFDDKFVVANDRWLATLEDVPGAYLKERIKHEYKRRHKAGLTPPNPEDPR</sequence>
<evidence type="ECO:0000313" key="2">
    <source>
        <dbReference type="EMBL" id="SEG58713.1"/>
    </source>
</evidence>
<dbReference type="EMBL" id="FNUZ01000007">
    <property type="protein sequence ID" value="SEG58713.1"/>
    <property type="molecule type" value="Genomic_DNA"/>
</dbReference>
<dbReference type="SUPFAM" id="SSF48452">
    <property type="entry name" value="TPR-like"/>
    <property type="match status" value="1"/>
</dbReference>
<proteinExistence type="predicted"/>
<protein>
    <submittedName>
        <fullName evidence="2">Ca-activated chloride channel family protein</fullName>
    </submittedName>
</protein>
<evidence type="ECO:0000313" key="3">
    <source>
        <dbReference type="Proteomes" id="UP000236752"/>
    </source>
</evidence>
<dbReference type="Proteomes" id="UP000236752">
    <property type="component" value="Unassembled WGS sequence"/>
</dbReference>
<organism evidence="2 3">
    <name type="scientific">Thalassococcus halodurans</name>
    <dbReference type="NCBI Taxonomy" id="373675"/>
    <lineage>
        <taxon>Bacteria</taxon>
        <taxon>Pseudomonadati</taxon>
        <taxon>Pseudomonadota</taxon>
        <taxon>Alphaproteobacteria</taxon>
        <taxon>Rhodobacterales</taxon>
        <taxon>Roseobacteraceae</taxon>
        <taxon>Thalassococcus</taxon>
    </lineage>
</organism>
<gene>
    <name evidence="2" type="ORF">SAMN04488045_3462</name>
</gene>
<evidence type="ECO:0000256" key="1">
    <source>
        <dbReference type="SAM" id="MobiDB-lite"/>
    </source>
</evidence>
<accession>A0A1H6BD07</accession>
<dbReference type="AlphaFoldDB" id="A0A1H6BD07"/>
<dbReference type="InterPro" id="IPR011990">
    <property type="entry name" value="TPR-like_helical_dom_sf"/>
</dbReference>
<name>A0A1H6BD07_9RHOB</name>